<dbReference type="SMART" id="SM00225">
    <property type="entry name" value="BTB"/>
    <property type="match status" value="1"/>
</dbReference>
<evidence type="ECO:0000259" key="1">
    <source>
        <dbReference type="PROSITE" id="PS50097"/>
    </source>
</evidence>
<evidence type="ECO:0000313" key="2">
    <source>
        <dbReference type="EMBL" id="KAF2220518.1"/>
    </source>
</evidence>
<dbReference type="AlphaFoldDB" id="A0A6A6G4Q0"/>
<dbReference type="EMBL" id="ML992512">
    <property type="protein sequence ID" value="KAF2220518.1"/>
    <property type="molecule type" value="Genomic_DNA"/>
</dbReference>
<name>A0A6A6G4Q0_9PEZI</name>
<dbReference type="InterPro" id="IPR011333">
    <property type="entry name" value="SKP1/BTB/POZ_sf"/>
</dbReference>
<gene>
    <name evidence="2" type="ORF">BDZ85DRAFT_27935</name>
</gene>
<organism evidence="2 3">
    <name type="scientific">Elsinoe ampelina</name>
    <dbReference type="NCBI Taxonomy" id="302913"/>
    <lineage>
        <taxon>Eukaryota</taxon>
        <taxon>Fungi</taxon>
        <taxon>Dikarya</taxon>
        <taxon>Ascomycota</taxon>
        <taxon>Pezizomycotina</taxon>
        <taxon>Dothideomycetes</taxon>
        <taxon>Dothideomycetidae</taxon>
        <taxon>Myriangiales</taxon>
        <taxon>Elsinoaceae</taxon>
        <taxon>Elsinoe</taxon>
    </lineage>
</organism>
<reference evidence="3" key="1">
    <citation type="journal article" date="2020" name="Stud. Mycol.">
        <title>101 Dothideomycetes genomes: A test case for predicting lifestyles and emergence of pathogens.</title>
        <authorList>
            <person name="Haridas S."/>
            <person name="Albert R."/>
            <person name="Binder M."/>
            <person name="Bloem J."/>
            <person name="LaButti K."/>
            <person name="Salamov A."/>
            <person name="Andreopoulos B."/>
            <person name="Baker S."/>
            <person name="Barry K."/>
            <person name="Bills G."/>
            <person name="Bluhm B."/>
            <person name="Cannon C."/>
            <person name="Castanera R."/>
            <person name="Culley D."/>
            <person name="Daum C."/>
            <person name="Ezra D."/>
            <person name="Gonzalez J."/>
            <person name="Henrissat B."/>
            <person name="Kuo A."/>
            <person name="Liang C."/>
            <person name="Lipzen A."/>
            <person name="Lutzoni F."/>
            <person name="Magnuson J."/>
            <person name="Mondo S."/>
            <person name="Nolan M."/>
            <person name="Ohm R."/>
            <person name="Pangilinan J."/>
            <person name="Park H.-J."/>
            <person name="Ramirez L."/>
            <person name="Alfaro M."/>
            <person name="Sun H."/>
            <person name="Tritt A."/>
            <person name="Yoshinaga Y."/>
            <person name="Zwiers L.-H."/>
            <person name="Turgeon B."/>
            <person name="Goodwin S."/>
            <person name="Spatafora J."/>
            <person name="Crous P."/>
            <person name="Grigoriev I."/>
        </authorList>
    </citation>
    <scope>NUCLEOTIDE SEQUENCE [LARGE SCALE GENOMIC DNA]</scope>
    <source>
        <strain evidence="3">CECT 20119</strain>
    </source>
</reference>
<feature type="domain" description="BTB" evidence="1">
    <location>
        <begin position="17"/>
        <end position="77"/>
    </location>
</feature>
<dbReference type="SUPFAM" id="SSF54695">
    <property type="entry name" value="POZ domain"/>
    <property type="match status" value="1"/>
</dbReference>
<protein>
    <submittedName>
        <fullName evidence="2">BTB/POZ protein</fullName>
    </submittedName>
</protein>
<dbReference type="CDD" id="cd18186">
    <property type="entry name" value="BTB_POZ_ZBTB_KLHL-like"/>
    <property type="match status" value="1"/>
</dbReference>
<dbReference type="Pfam" id="PF00651">
    <property type="entry name" value="BTB"/>
    <property type="match status" value="1"/>
</dbReference>
<dbReference type="Proteomes" id="UP000799538">
    <property type="component" value="Unassembled WGS sequence"/>
</dbReference>
<dbReference type="PANTHER" id="PTHR24413">
    <property type="entry name" value="SPECKLE-TYPE POZ PROTEIN"/>
    <property type="match status" value="1"/>
</dbReference>
<proteinExistence type="predicted"/>
<accession>A0A6A6G4Q0</accession>
<dbReference type="Gene3D" id="3.30.710.10">
    <property type="entry name" value="Potassium Channel Kv1.1, Chain A"/>
    <property type="match status" value="1"/>
</dbReference>
<dbReference type="PROSITE" id="PS50097">
    <property type="entry name" value="BTB"/>
    <property type="match status" value="1"/>
</dbReference>
<dbReference type="OrthoDB" id="6359816at2759"/>
<evidence type="ECO:0000313" key="3">
    <source>
        <dbReference type="Proteomes" id="UP000799538"/>
    </source>
</evidence>
<keyword evidence="3" id="KW-1185">Reference proteome</keyword>
<dbReference type="InterPro" id="IPR000210">
    <property type="entry name" value="BTB/POZ_dom"/>
</dbReference>
<sequence length="245" mass="27584">MAEGEAIPKYFKNQSFSDVTIILQGRKIPAHRVVLAAESSFFDKLFTGSFKDSSASELSLEHDDPDAMEELIRFMYTQNSDGIDTHFGSFAIDKLCKLITVADKYGVARLRNVALRELLNILRGRYTRAGTRDVLTALAELPTHMLEPSFDQMLLVFREEAPQLVRHATFDALLDAHPKLERYIVYCGLSSVSTQRTAYVCLSCDYCFHTNQWDVQLDQLACASCQLVGLCEHSGPLDMSKLEDD</sequence>